<organism evidence="10">
    <name type="scientific">Vecturithrix granuli</name>
    <dbReference type="NCBI Taxonomy" id="1499967"/>
    <lineage>
        <taxon>Bacteria</taxon>
        <taxon>Candidatus Moduliflexota</taxon>
        <taxon>Candidatus Vecturitrichia</taxon>
        <taxon>Candidatus Vecturitrichales</taxon>
        <taxon>Candidatus Vecturitrichaceae</taxon>
        <taxon>Candidatus Vecturithrix</taxon>
    </lineage>
</organism>
<evidence type="ECO:0000313" key="10">
    <source>
        <dbReference type="EMBL" id="GAK60850.1"/>
    </source>
</evidence>
<dbReference type="PROSITE" id="PS00211">
    <property type="entry name" value="ABC_TRANSPORTER_1"/>
    <property type="match status" value="1"/>
</dbReference>
<dbReference type="CDD" id="cd03215">
    <property type="entry name" value="ABC_Carb_Monos_II"/>
    <property type="match status" value="1"/>
</dbReference>
<dbReference type="SMART" id="SM00382">
    <property type="entry name" value="AAA"/>
    <property type="match status" value="2"/>
</dbReference>
<keyword evidence="4" id="KW-0677">Repeat</keyword>
<dbReference type="SUPFAM" id="SSF52540">
    <property type="entry name" value="P-loop containing nucleoside triphosphate hydrolases"/>
    <property type="match status" value="2"/>
</dbReference>
<evidence type="ECO:0000313" key="11">
    <source>
        <dbReference type="Proteomes" id="UP000030661"/>
    </source>
</evidence>
<dbReference type="InterPro" id="IPR017871">
    <property type="entry name" value="ABC_transporter-like_CS"/>
</dbReference>
<dbReference type="STRING" id="1499967.U27_00748"/>
<dbReference type="PANTHER" id="PTHR43790">
    <property type="entry name" value="CARBOHYDRATE TRANSPORT ATP-BINDING PROTEIN MG119-RELATED"/>
    <property type="match status" value="1"/>
</dbReference>
<dbReference type="GO" id="GO:0005886">
    <property type="term" value="C:plasma membrane"/>
    <property type="evidence" value="ECO:0007669"/>
    <property type="project" value="UniProtKB-SubCell"/>
</dbReference>
<dbReference type="GO" id="GO:0005524">
    <property type="term" value="F:ATP binding"/>
    <property type="evidence" value="ECO:0007669"/>
    <property type="project" value="UniProtKB-KW"/>
</dbReference>
<dbReference type="PANTHER" id="PTHR43790:SF9">
    <property type="entry name" value="GALACTOFURANOSE TRANSPORTER ATP-BINDING PROTEIN YTFR"/>
    <property type="match status" value="1"/>
</dbReference>
<comment type="subcellular location">
    <subcellularLocation>
        <location evidence="1">Cell membrane</location>
        <topology evidence="1">Peripheral membrane protein</topology>
    </subcellularLocation>
</comment>
<dbReference type="GO" id="GO:0016887">
    <property type="term" value="F:ATP hydrolysis activity"/>
    <property type="evidence" value="ECO:0007669"/>
    <property type="project" value="InterPro"/>
</dbReference>
<dbReference type="Proteomes" id="UP000030661">
    <property type="component" value="Unassembled WGS sequence"/>
</dbReference>
<feature type="domain" description="ABC transporter" evidence="9">
    <location>
        <begin position="252"/>
        <end position="495"/>
    </location>
</feature>
<keyword evidence="5" id="KW-0547">Nucleotide-binding</keyword>
<dbReference type="AlphaFoldDB" id="A0A081C8E5"/>
<evidence type="ECO:0000256" key="4">
    <source>
        <dbReference type="ARBA" id="ARBA00022737"/>
    </source>
</evidence>
<keyword evidence="11" id="KW-1185">Reference proteome</keyword>
<evidence type="ECO:0000256" key="3">
    <source>
        <dbReference type="ARBA" id="ARBA00022475"/>
    </source>
</evidence>
<proteinExistence type="predicted"/>
<protein>
    <submittedName>
        <fullName evidence="10">Monosaccharide ABC transporter ATP-binding protein, CUT2 family</fullName>
    </submittedName>
</protein>
<keyword evidence="3" id="KW-1003">Cell membrane</keyword>
<keyword evidence="2" id="KW-0813">Transport</keyword>
<dbReference type="eggNOG" id="COG1129">
    <property type="taxonomic scope" value="Bacteria"/>
</dbReference>
<dbReference type="InterPro" id="IPR003593">
    <property type="entry name" value="AAA+_ATPase"/>
</dbReference>
<dbReference type="Pfam" id="PF00005">
    <property type="entry name" value="ABC_tran"/>
    <property type="match status" value="2"/>
</dbReference>
<sequence length="495" mass="55485">MEQQNDYILRLEGICKSFEGVDALVDVTIGIQRGEIHGIVGENGAGKSTLMKILSGALARDRGDIYLNEEHVHIHSPHDAQKLGISIIYQERNLIPEMTVAENIYLHDFPKTSRFLIDTRTLNAKAQELTNSLGHIIDPSSKAGDLSVAYQQIVEIAKALSFKANIIIFDEPTTPLTRNEITLLFDTIRSLQNKGVTIIYISHVLEDILTLCDRVTVLKDGRFIQTVSTQQTTQDELINLMLGRSLKEKFPAREKRIGRKFFSILEKQDRKEVLHVNQGEIVGIFGIVGSGRSALMLNIFGASPDGRFFVEMDGTHLENTTPLEAIRHGIGFATEDRKNLGLLLDMSIDENIIISLIAKNANLGYLKQREYAKISTRFADFLKIKMVSLRQFVKNLSGGNQQKVILSRWLATECQVIIFDEPTKGIDVGAKIEIYKLMHDLVNKGNGIIMLSSEVEEIIGMSDRVYIMKNGNVVKELLDDRITDENILTYAMKGA</sequence>
<dbReference type="HOGENOM" id="CLU_000604_92_3_0"/>
<dbReference type="FunFam" id="3.40.50.300:FF:000127">
    <property type="entry name" value="Ribose import ATP-binding protein RbsA"/>
    <property type="match status" value="1"/>
</dbReference>
<evidence type="ECO:0000256" key="5">
    <source>
        <dbReference type="ARBA" id="ARBA00022741"/>
    </source>
</evidence>
<evidence type="ECO:0000256" key="7">
    <source>
        <dbReference type="ARBA" id="ARBA00022967"/>
    </source>
</evidence>
<name>A0A081C8E5_VECG1</name>
<dbReference type="PROSITE" id="PS50893">
    <property type="entry name" value="ABC_TRANSPORTER_2"/>
    <property type="match status" value="2"/>
</dbReference>
<keyword evidence="6 10" id="KW-0067">ATP-binding</keyword>
<reference evidence="10" key="1">
    <citation type="journal article" date="2015" name="PeerJ">
        <title>First genomic representation of candidate bacterial phylum KSB3 points to enhanced environmental sensing as a trigger of wastewater bulking.</title>
        <authorList>
            <person name="Sekiguchi Y."/>
            <person name="Ohashi A."/>
            <person name="Parks D.H."/>
            <person name="Yamauchi T."/>
            <person name="Tyson G.W."/>
            <person name="Hugenholtz P."/>
        </authorList>
    </citation>
    <scope>NUCLEOTIDE SEQUENCE [LARGE SCALE GENOMIC DNA]</scope>
</reference>
<evidence type="ECO:0000256" key="1">
    <source>
        <dbReference type="ARBA" id="ARBA00004202"/>
    </source>
</evidence>
<dbReference type="InterPro" id="IPR003439">
    <property type="entry name" value="ABC_transporter-like_ATP-bd"/>
</dbReference>
<dbReference type="InterPro" id="IPR027417">
    <property type="entry name" value="P-loop_NTPase"/>
</dbReference>
<keyword evidence="8" id="KW-0472">Membrane</keyword>
<accession>A0A081C8E5</accession>
<keyword evidence="7" id="KW-1278">Translocase</keyword>
<dbReference type="InterPro" id="IPR050107">
    <property type="entry name" value="ABC_carbohydrate_import_ATPase"/>
</dbReference>
<evidence type="ECO:0000256" key="6">
    <source>
        <dbReference type="ARBA" id="ARBA00022840"/>
    </source>
</evidence>
<evidence type="ECO:0000256" key="8">
    <source>
        <dbReference type="ARBA" id="ARBA00023136"/>
    </source>
</evidence>
<gene>
    <name evidence="10" type="ORF">U27_00748</name>
</gene>
<dbReference type="EMBL" id="DF820475">
    <property type="protein sequence ID" value="GAK60850.1"/>
    <property type="molecule type" value="Genomic_DNA"/>
</dbReference>
<feature type="domain" description="ABC transporter" evidence="9">
    <location>
        <begin position="9"/>
        <end position="245"/>
    </location>
</feature>
<dbReference type="CDD" id="cd03216">
    <property type="entry name" value="ABC_Carb_Monos_I"/>
    <property type="match status" value="1"/>
</dbReference>
<evidence type="ECO:0000256" key="2">
    <source>
        <dbReference type="ARBA" id="ARBA00022448"/>
    </source>
</evidence>
<dbReference type="Gene3D" id="3.40.50.300">
    <property type="entry name" value="P-loop containing nucleotide triphosphate hydrolases"/>
    <property type="match status" value="2"/>
</dbReference>
<evidence type="ECO:0000259" key="9">
    <source>
        <dbReference type="PROSITE" id="PS50893"/>
    </source>
</evidence>